<feature type="transmembrane region" description="Helical" evidence="1">
    <location>
        <begin position="9"/>
        <end position="26"/>
    </location>
</feature>
<dbReference type="AlphaFoldDB" id="A0A382JH04"/>
<proteinExistence type="predicted"/>
<evidence type="ECO:0000256" key="1">
    <source>
        <dbReference type="SAM" id="Phobius"/>
    </source>
</evidence>
<protein>
    <submittedName>
        <fullName evidence="2">Uncharacterized protein</fullName>
    </submittedName>
</protein>
<keyword evidence="1" id="KW-0472">Membrane</keyword>
<reference evidence="2" key="1">
    <citation type="submission" date="2018-05" db="EMBL/GenBank/DDBJ databases">
        <authorList>
            <person name="Lanie J.A."/>
            <person name="Ng W.-L."/>
            <person name="Kazmierczak K.M."/>
            <person name="Andrzejewski T.M."/>
            <person name="Davidsen T.M."/>
            <person name="Wayne K.J."/>
            <person name="Tettelin H."/>
            <person name="Glass J.I."/>
            <person name="Rusch D."/>
            <person name="Podicherti R."/>
            <person name="Tsui H.-C.T."/>
            <person name="Winkler M.E."/>
        </authorList>
    </citation>
    <scope>NUCLEOTIDE SEQUENCE</scope>
</reference>
<keyword evidence="1" id="KW-0812">Transmembrane</keyword>
<keyword evidence="1" id="KW-1133">Transmembrane helix</keyword>
<gene>
    <name evidence="2" type="ORF">METZ01_LOCUS263287</name>
</gene>
<name>A0A382JH04_9ZZZZ</name>
<feature type="non-terminal residue" evidence="2">
    <location>
        <position position="27"/>
    </location>
</feature>
<dbReference type="EMBL" id="UINC01073787">
    <property type="protein sequence ID" value="SVC10433.1"/>
    <property type="molecule type" value="Genomic_DNA"/>
</dbReference>
<sequence length="27" mass="2770">MLSHLKKRLGVLTAIAVLAALVPVLAA</sequence>
<accession>A0A382JH04</accession>
<evidence type="ECO:0000313" key="2">
    <source>
        <dbReference type="EMBL" id="SVC10433.1"/>
    </source>
</evidence>
<organism evidence="2">
    <name type="scientific">marine metagenome</name>
    <dbReference type="NCBI Taxonomy" id="408172"/>
    <lineage>
        <taxon>unclassified sequences</taxon>
        <taxon>metagenomes</taxon>
        <taxon>ecological metagenomes</taxon>
    </lineage>
</organism>